<dbReference type="InterPro" id="IPR013830">
    <property type="entry name" value="SGNH_hydro"/>
</dbReference>
<dbReference type="SUPFAM" id="SSF52266">
    <property type="entry name" value="SGNH hydrolase"/>
    <property type="match status" value="1"/>
</dbReference>
<dbReference type="Proteomes" id="UP000318741">
    <property type="component" value="Chromosome"/>
</dbReference>
<dbReference type="Gene3D" id="3.40.50.1110">
    <property type="entry name" value="SGNH hydrolase"/>
    <property type="match status" value="1"/>
</dbReference>
<dbReference type="GO" id="GO:0016788">
    <property type="term" value="F:hydrolase activity, acting on ester bonds"/>
    <property type="evidence" value="ECO:0007669"/>
    <property type="project" value="UniProtKB-ARBA"/>
</dbReference>
<dbReference type="PROSITE" id="PS51318">
    <property type="entry name" value="TAT"/>
    <property type="match status" value="1"/>
</dbReference>
<dbReference type="RefSeq" id="WP_145358300.1">
    <property type="nucleotide sequence ID" value="NZ_CP036265.1"/>
</dbReference>
<reference evidence="2 3" key="1">
    <citation type="submission" date="2019-02" db="EMBL/GenBank/DDBJ databases">
        <title>Deep-cultivation of Planctomycetes and their phenomic and genomic characterization uncovers novel biology.</title>
        <authorList>
            <person name="Wiegand S."/>
            <person name="Jogler M."/>
            <person name="Boedeker C."/>
            <person name="Pinto D."/>
            <person name="Vollmers J."/>
            <person name="Rivas-Marin E."/>
            <person name="Kohn T."/>
            <person name="Peeters S.H."/>
            <person name="Heuer A."/>
            <person name="Rast P."/>
            <person name="Oberbeckmann S."/>
            <person name="Bunk B."/>
            <person name="Jeske O."/>
            <person name="Meyerdierks A."/>
            <person name="Storesund J.E."/>
            <person name="Kallscheuer N."/>
            <person name="Luecker S."/>
            <person name="Lage O.M."/>
            <person name="Pohl T."/>
            <person name="Merkel B.J."/>
            <person name="Hornburger P."/>
            <person name="Mueller R.-W."/>
            <person name="Bruemmer F."/>
            <person name="Labrenz M."/>
            <person name="Spormann A.M."/>
            <person name="Op den Camp H."/>
            <person name="Overmann J."/>
            <person name="Amann R."/>
            <person name="Jetten M.S.M."/>
            <person name="Mascher T."/>
            <person name="Medema M.H."/>
            <person name="Devos D.P."/>
            <person name="Kaster A.-K."/>
            <person name="Ovreas L."/>
            <person name="Rohde M."/>
            <person name="Galperin M.Y."/>
            <person name="Jogler C."/>
        </authorList>
    </citation>
    <scope>NUCLEOTIDE SEQUENCE [LARGE SCALE GENOMIC DNA]</scope>
    <source>
        <strain evidence="2 3">CA12</strain>
    </source>
</reference>
<accession>A0A517P7U7</accession>
<name>A0A517P7U7_9PLAN</name>
<dbReference type="EMBL" id="CP036265">
    <property type="protein sequence ID" value="QDT15458.1"/>
    <property type="molecule type" value="Genomic_DNA"/>
</dbReference>
<dbReference type="PROSITE" id="PS51257">
    <property type="entry name" value="PROKAR_LIPOPROTEIN"/>
    <property type="match status" value="1"/>
</dbReference>
<gene>
    <name evidence="2" type="ORF">CA12_15430</name>
</gene>
<dbReference type="InterPro" id="IPR036514">
    <property type="entry name" value="SGNH_hydro_sf"/>
</dbReference>
<dbReference type="OrthoDB" id="212722at2"/>
<evidence type="ECO:0000259" key="1">
    <source>
        <dbReference type="Pfam" id="PF13472"/>
    </source>
</evidence>
<organism evidence="2 3">
    <name type="scientific">Alienimonas californiensis</name>
    <dbReference type="NCBI Taxonomy" id="2527989"/>
    <lineage>
        <taxon>Bacteria</taxon>
        <taxon>Pseudomonadati</taxon>
        <taxon>Planctomycetota</taxon>
        <taxon>Planctomycetia</taxon>
        <taxon>Planctomycetales</taxon>
        <taxon>Planctomycetaceae</taxon>
        <taxon>Alienimonas</taxon>
    </lineage>
</organism>
<proteinExistence type="predicted"/>
<feature type="domain" description="SGNH hydrolase-type esterase" evidence="1">
    <location>
        <begin position="56"/>
        <end position="227"/>
    </location>
</feature>
<evidence type="ECO:0000313" key="2">
    <source>
        <dbReference type="EMBL" id="QDT15458.1"/>
    </source>
</evidence>
<dbReference type="AlphaFoldDB" id="A0A517P7U7"/>
<keyword evidence="3" id="KW-1185">Reference proteome</keyword>
<dbReference type="Pfam" id="PF13472">
    <property type="entry name" value="Lipase_GDSL_2"/>
    <property type="match status" value="1"/>
</dbReference>
<protein>
    <recommendedName>
        <fullName evidence="1">SGNH hydrolase-type esterase domain-containing protein</fullName>
    </recommendedName>
</protein>
<sequence>MNVSPRLPTAFPRRTLLAAGGAAALGGCGGGNSGPGPARNLQGWADGENAAGPVVLLGDSVFDNAGYVAGGKSTSDHLKEVMAEAGAGWSAELKARDGAVVEDVLGQFQSGELEGAYAVLSAGGNDALRSASILTMPVSVATEVFDELADLRESFEARYDAAVAAVAEACQGRLTVCTIYDPNYEEPRRQRPATAALPAFNDIITRVAVRRGLPVIDLRTAFVAPDDYANPIEPSVAGGLKLAGLIRRVVTTHDFAAGRSRFYTV</sequence>
<dbReference type="InterPro" id="IPR006311">
    <property type="entry name" value="TAT_signal"/>
</dbReference>
<dbReference type="KEGG" id="acaf:CA12_15430"/>
<evidence type="ECO:0000313" key="3">
    <source>
        <dbReference type="Proteomes" id="UP000318741"/>
    </source>
</evidence>